<dbReference type="InterPro" id="IPR017853">
    <property type="entry name" value="GH"/>
</dbReference>
<evidence type="ECO:0000256" key="9">
    <source>
        <dbReference type="SAM" id="SignalP"/>
    </source>
</evidence>
<feature type="signal peptide" evidence="9">
    <location>
        <begin position="1"/>
        <end position="23"/>
    </location>
</feature>
<dbReference type="InterPro" id="IPR008979">
    <property type="entry name" value="Galactose-bd-like_sf"/>
</dbReference>
<dbReference type="Proteomes" id="UP000604241">
    <property type="component" value="Unassembled WGS sequence"/>
</dbReference>
<dbReference type="PROSITE" id="PS00659">
    <property type="entry name" value="GLYCOSYL_HYDROL_F5"/>
    <property type="match status" value="1"/>
</dbReference>
<reference evidence="12 13" key="1">
    <citation type="submission" date="2020-08" db="EMBL/GenBank/DDBJ databases">
        <title>A Genomic Blueprint of the Chicken Gut Microbiome.</title>
        <authorList>
            <person name="Gilroy R."/>
            <person name="Ravi A."/>
            <person name="Getino M."/>
            <person name="Pursley I."/>
            <person name="Horton D.L."/>
            <person name="Alikhan N.-F."/>
            <person name="Baker D."/>
            <person name="Gharbi K."/>
            <person name="Hall N."/>
            <person name="Watson M."/>
            <person name="Adriaenssens E.M."/>
            <person name="Foster-Nyarko E."/>
            <person name="Jarju S."/>
            <person name="Secka A."/>
            <person name="Antonio M."/>
            <person name="Oren A."/>
            <person name="Chaudhuri R."/>
            <person name="La Ragione R.M."/>
            <person name="Hildebrand F."/>
            <person name="Pallen M.J."/>
        </authorList>
    </citation>
    <scope>NUCLEOTIDE SEQUENCE [LARGE SCALE GENOMIC DNA]</scope>
    <source>
        <strain evidence="12 13">Sa3CUA2</strain>
    </source>
</reference>
<dbReference type="Pfam" id="PF00331">
    <property type="entry name" value="Glyco_hydro_10"/>
    <property type="match status" value="1"/>
</dbReference>
<protein>
    <recommendedName>
        <fullName evidence="7">Beta-xylanase</fullName>
        <ecNumber evidence="7">3.2.1.8</ecNumber>
    </recommendedName>
</protein>
<name>A0ABR8QA72_9CELL</name>
<evidence type="ECO:0000256" key="8">
    <source>
        <dbReference type="SAM" id="Phobius"/>
    </source>
</evidence>
<dbReference type="PRINTS" id="PR00134">
    <property type="entry name" value="GLHYDRLASE10"/>
</dbReference>
<dbReference type="PANTHER" id="PTHR31490">
    <property type="entry name" value="GLYCOSYL HYDROLASE"/>
    <property type="match status" value="1"/>
</dbReference>
<feature type="chain" id="PRO_5045087613" description="Beta-xylanase" evidence="9">
    <location>
        <begin position="24"/>
        <end position="1863"/>
    </location>
</feature>
<comment type="catalytic activity">
    <reaction evidence="7">
        <text>Endohydrolysis of (1-&gt;4)-beta-D-xylosidic linkages in xylans.</text>
        <dbReference type="EC" id="3.2.1.8"/>
    </reaction>
</comment>
<keyword evidence="8" id="KW-0472">Membrane</keyword>
<keyword evidence="6 7" id="KW-0624">Polysaccharide degradation</keyword>
<dbReference type="RefSeq" id="WP_191780370.1">
    <property type="nucleotide sequence ID" value="NZ_JACSQV010000002.1"/>
</dbReference>
<dbReference type="InterPro" id="IPR010502">
    <property type="entry name" value="Carb-bd_dom_fam9"/>
</dbReference>
<proteinExistence type="inferred from homology"/>
<dbReference type="SMART" id="SM00633">
    <property type="entry name" value="Glyco_10"/>
    <property type="match status" value="1"/>
</dbReference>
<keyword evidence="4 7" id="KW-0119">Carbohydrate metabolism</keyword>
<dbReference type="Gene3D" id="3.20.20.370">
    <property type="entry name" value="Glycoside hydrolase/deacetylase"/>
    <property type="match status" value="1"/>
</dbReference>
<evidence type="ECO:0000256" key="1">
    <source>
        <dbReference type="ARBA" id="ARBA00007495"/>
    </source>
</evidence>
<comment type="similarity">
    <text evidence="1 7">Belongs to the glycosyl hydrolase 10 (cellulase F) family.</text>
</comment>
<evidence type="ECO:0000256" key="7">
    <source>
        <dbReference type="RuleBase" id="RU361174"/>
    </source>
</evidence>
<dbReference type="CDD" id="cd10917">
    <property type="entry name" value="CE4_NodB_like_6s_7s"/>
    <property type="match status" value="1"/>
</dbReference>
<evidence type="ECO:0000313" key="12">
    <source>
        <dbReference type="EMBL" id="MBD7917338.1"/>
    </source>
</evidence>
<dbReference type="Pfam" id="PF01522">
    <property type="entry name" value="Polysacc_deac_1"/>
    <property type="match status" value="1"/>
</dbReference>
<evidence type="ECO:0000259" key="11">
    <source>
        <dbReference type="PROSITE" id="PS51760"/>
    </source>
</evidence>
<dbReference type="Gene3D" id="2.60.40.1190">
    <property type="match status" value="1"/>
</dbReference>
<dbReference type="SUPFAM" id="SSF49785">
    <property type="entry name" value="Galactose-binding domain-like"/>
    <property type="match status" value="5"/>
</dbReference>
<dbReference type="SUPFAM" id="SSF88713">
    <property type="entry name" value="Glycoside hydrolase/deacetylase"/>
    <property type="match status" value="1"/>
</dbReference>
<keyword evidence="5 7" id="KW-0326">Glycosidase</keyword>
<keyword evidence="8" id="KW-1133">Transmembrane helix</keyword>
<dbReference type="PANTHER" id="PTHR31490:SF90">
    <property type="entry name" value="ENDO-1,4-BETA-XYLANASE A"/>
    <property type="match status" value="1"/>
</dbReference>
<keyword evidence="3 7" id="KW-0378">Hydrolase</keyword>
<dbReference type="EMBL" id="JACSQV010000002">
    <property type="protein sequence ID" value="MBD7917338.1"/>
    <property type="molecule type" value="Genomic_DNA"/>
</dbReference>
<evidence type="ECO:0000256" key="4">
    <source>
        <dbReference type="ARBA" id="ARBA00023277"/>
    </source>
</evidence>
<dbReference type="Pfam" id="PF02018">
    <property type="entry name" value="CBM_4_9"/>
    <property type="match status" value="5"/>
</dbReference>
<dbReference type="PROSITE" id="PS51677">
    <property type="entry name" value="NODB"/>
    <property type="match status" value="1"/>
</dbReference>
<comment type="caution">
    <text evidence="12">The sequence shown here is derived from an EMBL/GenBank/DDBJ whole genome shotgun (WGS) entry which is preliminary data.</text>
</comment>
<dbReference type="InterPro" id="IPR003305">
    <property type="entry name" value="CenC_carb-bd"/>
</dbReference>
<dbReference type="InterPro" id="IPR044846">
    <property type="entry name" value="GH10"/>
</dbReference>
<evidence type="ECO:0000256" key="2">
    <source>
        <dbReference type="ARBA" id="ARBA00022737"/>
    </source>
</evidence>
<dbReference type="PROSITE" id="PS51760">
    <property type="entry name" value="GH10_2"/>
    <property type="match status" value="1"/>
</dbReference>
<feature type="domain" description="NodB homology" evidence="10">
    <location>
        <begin position="669"/>
        <end position="853"/>
    </location>
</feature>
<dbReference type="InterPro" id="IPR001000">
    <property type="entry name" value="GH10_dom"/>
</dbReference>
<dbReference type="Pfam" id="PF06452">
    <property type="entry name" value="CBM9_1"/>
    <property type="match status" value="1"/>
</dbReference>
<evidence type="ECO:0000256" key="6">
    <source>
        <dbReference type="ARBA" id="ARBA00023326"/>
    </source>
</evidence>
<dbReference type="InterPro" id="IPR018087">
    <property type="entry name" value="Glyco_hydro_5_CS"/>
</dbReference>
<sequence>MTAAVVALVAAPMVGTTLSSATAAGPVTVLSLDFEDGTSSGWAQNGNPTLSYPTDTVLQVANRVEDWDGLTSPAIAVEEGVTYTFSARAKLADGTVGTTSARFQTGAPAYDWIGNTGGITAVGWTLISGTWTAPATRNETITFSASDLDGSSAAYTYLVDDLLVTRPGTDPATPVTVAAADFQTEGRGGWTQSGNATLSDVTLGRHLRVADRANDYDGIKSPVTNFEAGVEYTVSARARLAAGTPGTADLRFVTDPGYTWIGNTTVDATGWKTVTGTFTPTEDTSRALFIGTGALSTGGLYAYEVDDIRVTRPAPVGTPTPTPTPTATTVAAASFDDGTLGDLRQSGTPSLAYVTEGEGKALSVTGRDQTWFTAESATGIFEAGVEYTFSARMRLLEEHAGAMGRFTMYDGAYTPVGPVALSSTAWATVTGTYTLPAGVDASTVKFVLEAGTWEGSTPGFLVDDVLVTRATSGTGPVDPGTPPAPVTVLSSDFESGVTPWVARNATVARTTTDAHTGTGAMLVSGRTQNWHGAQTPVNPIFAPGGTYTISAWVRLAPGEADTTVKMTVAELPEAWNEAAPAVPVTDDAWVQLTGTYTRAAGVTGGDLYFEAAGLTTSFLVDDVTIVGPPVATGPGDGWVPDLEGFVPGGAVNPTATPVTTARTVEGATNTAALTFDDGPNGADTAELLDFLAANDLVATFCVIGQNVTAPGGAATLRRIVSEGHTLCNHGTSYADMGAMTKAQVEVDLKANLTIIRNALGDPNAPVPYFRAPNGSWGQTAAVAVALGMQPLGVTNTISDWEPLDEATLTTNLRAAMKNGEIVLVHDGGGNRAASVAATRTVVTERLAAGWAFTLPTGGADGSYVPSGSIDADFEDNTLQGWTGRDVGNGPPTVDVVEPGHASRYAARISDRAGHGEGLIADVTGIFESGATYDFSAWIKFEGAPGDVSLTADVDNSYPNLVQLTGMKNDWVPVSGTFAMPPYTTSARLYFETHYAGGNTSTFLVDDITFTQRPDPVIQNDLPALFESVDVPLGVAIDARETQRSAAELLNQHFEQVTAENSMKPENWYNGRTFAPNAQTKAVMDHAVANDLRVYGHVLVWHAQTPAWFFQDDAGVALPVNDASAVIVRQRMEDHIENVARWIAEEYGDFGSPTNPVVGWDVVNEVISDQDPDDGMRRSDWYKYLGEEFVDSAFEYADQYVNGVYLAPGADRIPLFINDYNSELKSKQDRYYALVQRLLERDVPIDGVGHQFHVSLSVPVSFLEGALERFSGLGLLQAVTEFDVTTGSPATEALFIEQGYYYRDAFEAFHRYEDQMFSITVWGLYDTRSWRNSSGGPLVFDEGMQAKPAYYGIVGSDLPARIRTAASFAGDVALDADAAADVAWQQLPLHDVDGQVGFQTRWAPDHLTVYAAVKDAYDTLEVQVGDETYAFSRTGSGDVEGVVSDTADGWAAVVHVPVAAELGDVLQVDVRVVDGDTVVGWNTPGHLGELSLVDPLSTVEVVKTATEPTVDGEVDPQWQDAATVSTGKQVDGAPGATATVRTLWRGRTLFVLADVVDATPDTSATAAHEKDSFEIFLDAGNFKNPTFRYDDLHVRVDAAGGVTIGQGDQGFHMARVQAEVVTTATGYRVEAAVDMLDQYVGLGTFHGLDFQVNDATDGARTSVRTWADPTGLGFQSPQRWGVAQLVSSLTPPVDGVEPSLSLSLPAVKAGGAVTVDLAGFTPGDTVTIALGAGVTATGGAGGVGAAVAAPAGTTVLGSVVVAGNGAASLTVTIPATLAAGTYRIVAAVGGDVLAEGALTVLAADAAAGPGGAATPPARGGSLATTGAGLGLGLLGLLVLLTGAFLLVVRRRGHLASEVGRTLRR</sequence>
<evidence type="ECO:0000313" key="13">
    <source>
        <dbReference type="Proteomes" id="UP000604241"/>
    </source>
</evidence>
<accession>A0ABR8QA72</accession>
<evidence type="ECO:0000259" key="10">
    <source>
        <dbReference type="PROSITE" id="PS51677"/>
    </source>
</evidence>
<keyword evidence="8" id="KW-0812">Transmembrane</keyword>
<organism evidence="12 13">
    <name type="scientific">Cellulomonas avistercoris</name>
    <dbReference type="NCBI Taxonomy" id="2762242"/>
    <lineage>
        <taxon>Bacteria</taxon>
        <taxon>Bacillati</taxon>
        <taxon>Actinomycetota</taxon>
        <taxon>Actinomycetes</taxon>
        <taxon>Micrococcales</taxon>
        <taxon>Cellulomonadaceae</taxon>
        <taxon>Cellulomonas</taxon>
    </lineage>
</organism>
<dbReference type="InterPro" id="IPR002509">
    <property type="entry name" value="NODB_dom"/>
</dbReference>
<dbReference type="Gene3D" id="2.60.120.260">
    <property type="entry name" value="Galactose-binding domain-like"/>
    <property type="match status" value="5"/>
</dbReference>
<keyword evidence="13" id="KW-1185">Reference proteome</keyword>
<feature type="transmembrane region" description="Helical" evidence="8">
    <location>
        <begin position="1826"/>
        <end position="1847"/>
    </location>
</feature>
<dbReference type="SUPFAM" id="SSF51445">
    <property type="entry name" value="(Trans)glycosidases"/>
    <property type="match status" value="1"/>
</dbReference>
<keyword evidence="2" id="KW-0677">Repeat</keyword>
<keyword evidence="9" id="KW-0732">Signal</keyword>
<feature type="domain" description="GH10" evidence="11">
    <location>
        <begin position="1018"/>
        <end position="1355"/>
    </location>
</feature>
<evidence type="ECO:0000256" key="3">
    <source>
        <dbReference type="ARBA" id="ARBA00022801"/>
    </source>
</evidence>
<gene>
    <name evidence="12" type="ORF">H9657_03470</name>
</gene>
<dbReference type="EC" id="3.2.1.8" evidence="7"/>
<evidence type="ECO:0000256" key="5">
    <source>
        <dbReference type="ARBA" id="ARBA00023295"/>
    </source>
</evidence>
<dbReference type="SUPFAM" id="SSF49344">
    <property type="entry name" value="CBD9-like"/>
    <property type="match status" value="1"/>
</dbReference>
<dbReference type="Gene3D" id="3.20.20.80">
    <property type="entry name" value="Glycosidases"/>
    <property type="match status" value="1"/>
</dbReference>
<dbReference type="InterPro" id="IPR011330">
    <property type="entry name" value="Glyco_hydro/deAcase_b/a-brl"/>
</dbReference>